<gene>
    <name evidence="8" type="ORF">D5366_06950</name>
</gene>
<evidence type="ECO:0000256" key="5">
    <source>
        <dbReference type="ARBA" id="ARBA00023136"/>
    </source>
</evidence>
<organism evidence="8 9">
    <name type="scientific">Neokomagataea tanensis</name>
    <dbReference type="NCBI Taxonomy" id="661191"/>
    <lineage>
        <taxon>Bacteria</taxon>
        <taxon>Pseudomonadati</taxon>
        <taxon>Pseudomonadota</taxon>
        <taxon>Alphaproteobacteria</taxon>
        <taxon>Acetobacterales</taxon>
        <taxon>Acetobacteraceae</taxon>
        <taxon>Neokomagataea</taxon>
    </lineage>
</organism>
<dbReference type="Proteomes" id="UP000317214">
    <property type="component" value="Chromosome"/>
</dbReference>
<feature type="transmembrane region" description="Helical" evidence="6">
    <location>
        <begin position="485"/>
        <end position="503"/>
    </location>
</feature>
<evidence type="ECO:0000313" key="8">
    <source>
        <dbReference type="EMBL" id="QDH24990.1"/>
    </source>
</evidence>
<feature type="transmembrane region" description="Helical" evidence="6">
    <location>
        <begin position="162"/>
        <end position="182"/>
    </location>
</feature>
<feature type="transmembrane region" description="Helical" evidence="6">
    <location>
        <begin position="76"/>
        <end position="94"/>
    </location>
</feature>
<reference evidence="8 9" key="1">
    <citation type="submission" date="2018-09" db="EMBL/GenBank/DDBJ databases">
        <title>The complete genome sequence of Neokomagataea tanensis NBRC 106556(T).</title>
        <authorList>
            <person name="Chua K.-O."/>
            <person name="See-Too W.-S."/>
            <person name="Hong K.-W."/>
            <person name="Yin W.-F."/>
            <person name="Chan K.-G."/>
        </authorList>
    </citation>
    <scope>NUCLEOTIDE SEQUENCE [LARGE SCALE GENOMIC DNA]</scope>
    <source>
        <strain evidence="9">AH13 \ NBRC 106556</strain>
    </source>
</reference>
<feature type="transmembrane region" description="Helical" evidence="6">
    <location>
        <begin position="336"/>
        <end position="356"/>
    </location>
</feature>
<dbReference type="EMBL" id="CP032485">
    <property type="protein sequence ID" value="QDH24990.1"/>
    <property type="molecule type" value="Genomic_DNA"/>
</dbReference>
<comment type="subcellular location">
    <subcellularLocation>
        <location evidence="1">Membrane</location>
        <topology evidence="1">Multi-pass membrane protein</topology>
    </subcellularLocation>
</comment>
<dbReference type="PANTHER" id="PTHR42718">
    <property type="entry name" value="MAJOR FACILITATOR SUPERFAMILY MULTIDRUG TRANSPORTER MFSC"/>
    <property type="match status" value="1"/>
</dbReference>
<evidence type="ECO:0000313" key="9">
    <source>
        <dbReference type="Proteomes" id="UP000317214"/>
    </source>
</evidence>
<dbReference type="Pfam" id="PF07690">
    <property type="entry name" value="MFS_1"/>
    <property type="match status" value="1"/>
</dbReference>
<dbReference type="GO" id="GO:0022857">
    <property type="term" value="F:transmembrane transporter activity"/>
    <property type="evidence" value="ECO:0007669"/>
    <property type="project" value="InterPro"/>
</dbReference>
<dbReference type="PROSITE" id="PS50850">
    <property type="entry name" value="MFS"/>
    <property type="match status" value="1"/>
</dbReference>
<feature type="transmembrane region" description="Helical" evidence="6">
    <location>
        <begin position="202"/>
        <end position="219"/>
    </location>
</feature>
<evidence type="ECO:0000256" key="6">
    <source>
        <dbReference type="SAM" id="Phobius"/>
    </source>
</evidence>
<dbReference type="AlphaFoldDB" id="A0A4Y6V8I7"/>
<feature type="transmembrane region" description="Helical" evidence="6">
    <location>
        <begin position="266"/>
        <end position="283"/>
    </location>
</feature>
<feature type="transmembrane region" description="Helical" evidence="6">
    <location>
        <begin position="133"/>
        <end position="156"/>
    </location>
</feature>
<keyword evidence="4 6" id="KW-1133">Transmembrane helix</keyword>
<dbReference type="PANTHER" id="PTHR42718:SF9">
    <property type="entry name" value="MAJOR FACILITATOR SUPERFAMILY MULTIDRUG TRANSPORTER MFSC"/>
    <property type="match status" value="1"/>
</dbReference>
<evidence type="ECO:0000256" key="1">
    <source>
        <dbReference type="ARBA" id="ARBA00004141"/>
    </source>
</evidence>
<evidence type="ECO:0000259" key="7">
    <source>
        <dbReference type="PROSITE" id="PS50850"/>
    </source>
</evidence>
<feature type="transmembrane region" description="Helical" evidence="6">
    <location>
        <begin position="106"/>
        <end position="126"/>
    </location>
</feature>
<dbReference type="Gene3D" id="1.20.1250.20">
    <property type="entry name" value="MFS general substrate transporter like domains"/>
    <property type="match status" value="1"/>
</dbReference>
<name>A0A4Y6V8I7_9PROT</name>
<evidence type="ECO:0000256" key="2">
    <source>
        <dbReference type="ARBA" id="ARBA00022448"/>
    </source>
</evidence>
<protein>
    <submittedName>
        <fullName evidence="8">MFS transporter</fullName>
    </submittedName>
</protein>
<feature type="domain" description="Major facilitator superfamily (MFS) profile" evidence="7">
    <location>
        <begin position="10"/>
        <end position="508"/>
    </location>
</feature>
<proteinExistence type="predicted"/>
<feature type="transmembrane region" description="Helical" evidence="6">
    <location>
        <begin position="225"/>
        <end position="246"/>
    </location>
</feature>
<keyword evidence="9" id="KW-1185">Reference proteome</keyword>
<evidence type="ECO:0000256" key="3">
    <source>
        <dbReference type="ARBA" id="ARBA00022692"/>
    </source>
</evidence>
<keyword evidence="2" id="KW-0813">Transport</keyword>
<dbReference type="GO" id="GO:0016020">
    <property type="term" value="C:membrane"/>
    <property type="evidence" value="ECO:0007669"/>
    <property type="project" value="UniProtKB-SubCell"/>
</dbReference>
<dbReference type="InterPro" id="IPR011701">
    <property type="entry name" value="MFS"/>
</dbReference>
<feature type="transmembrane region" description="Helical" evidence="6">
    <location>
        <begin position="48"/>
        <end position="69"/>
    </location>
</feature>
<keyword evidence="5 6" id="KW-0472">Membrane</keyword>
<dbReference type="KEGG" id="ntn:D5366_06950"/>
<evidence type="ECO:0000256" key="4">
    <source>
        <dbReference type="ARBA" id="ARBA00022989"/>
    </source>
</evidence>
<feature type="transmembrane region" description="Helical" evidence="6">
    <location>
        <begin position="362"/>
        <end position="382"/>
    </location>
</feature>
<sequence>MDADKKPLFGLAGVIVLALATGLNEQVSSQSLPDIMGGLGLSHDPATWFSSLYSTSEVIGLALSPWLGITFSLRRFIFFVITLATLSSIFIPFIQSVPVLLMLRSLQGLSGGFAIPLLMTVALRVLAPKIRLIGLAAYASTATLFPYLSGALAALWCDLVGWQFAFFQVVPLAAIALVLAWFGMPVDAPQYKRFRKIDWRGMLLVIVGFSSLTTLLQQGDRLDWFNSPFICVLALISAVSLPLFVVNEWFHELPLFKFQLLARRNFAYGAVTLPVFVLTSIASTSIPGGALSGLAGYRPEQSYGITLEVAVLQLIMLPFLAWLLNREWVDCRVVSFTGLLCLLVGCLGGSFVTTVWDRGEFYLWQAFFGAGGSMVVMCMLLMATNSLSPQEGPFAAAMVNCPRGMASTVGVWLVQLVQRWRGSLHSDRLTDRLGRERFNLWQAESPSVHYPTPLLPNGMPRTPEAVRYQAYELAHQTRALVLSDVYLVVAGFVVFLIFLVLLVPERTYPPRIALAKK</sequence>
<accession>A0A4Y6V8I7</accession>
<dbReference type="InterPro" id="IPR020846">
    <property type="entry name" value="MFS_dom"/>
</dbReference>
<dbReference type="RefSeq" id="WP_141492841.1">
    <property type="nucleotide sequence ID" value="NZ_CP032485.1"/>
</dbReference>
<dbReference type="InterPro" id="IPR036259">
    <property type="entry name" value="MFS_trans_sf"/>
</dbReference>
<keyword evidence="3 6" id="KW-0812">Transmembrane</keyword>
<dbReference type="OrthoDB" id="9812221at2"/>
<dbReference type="SUPFAM" id="SSF103473">
    <property type="entry name" value="MFS general substrate transporter"/>
    <property type="match status" value="1"/>
</dbReference>
<feature type="transmembrane region" description="Helical" evidence="6">
    <location>
        <begin position="303"/>
        <end position="324"/>
    </location>
</feature>